<gene>
    <name evidence="1" type="ORF">HPULCUR_006750</name>
</gene>
<organism evidence="1 2">
    <name type="scientific">Helicostylum pulchrum</name>
    <dbReference type="NCBI Taxonomy" id="562976"/>
    <lineage>
        <taxon>Eukaryota</taxon>
        <taxon>Fungi</taxon>
        <taxon>Fungi incertae sedis</taxon>
        <taxon>Mucoromycota</taxon>
        <taxon>Mucoromycotina</taxon>
        <taxon>Mucoromycetes</taxon>
        <taxon>Mucorales</taxon>
        <taxon>Mucorineae</taxon>
        <taxon>Mucoraceae</taxon>
        <taxon>Helicostylum</taxon>
    </lineage>
</organism>
<evidence type="ECO:0000313" key="1">
    <source>
        <dbReference type="EMBL" id="GAA5801304.1"/>
    </source>
</evidence>
<dbReference type="Proteomes" id="UP001476247">
    <property type="component" value="Unassembled WGS sequence"/>
</dbReference>
<accession>A0ABP9Y2S5</accession>
<name>A0ABP9Y2S5_9FUNG</name>
<protein>
    <submittedName>
        <fullName evidence="1">Uncharacterized protein</fullName>
    </submittedName>
</protein>
<keyword evidence="2" id="KW-1185">Reference proteome</keyword>
<comment type="caution">
    <text evidence="1">The sequence shown here is derived from an EMBL/GenBank/DDBJ whole genome shotgun (WGS) entry which is preliminary data.</text>
</comment>
<sequence length="135" mass="15877">MTHTNIGIYVTTNKTSDMVVLPPMKCHFDGGEIIANTTTARRRDRSPAQYTLSAMKKNNKRKIIAQWLFFKELRWIPLDLVNYEKLEDTIRIKGTFIDIEDSHFPEVRRVRVFPELDYLSYLGIRYKISKVLLPN</sequence>
<evidence type="ECO:0000313" key="2">
    <source>
        <dbReference type="Proteomes" id="UP001476247"/>
    </source>
</evidence>
<reference evidence="1 2" key="1">
    <citation type="submission" date="2024-04" db="EMBL/GenBank/DDBJ databases">
        <title>genome sequences of Mucor flavus KT1a and Helicostylum pulchrum KT1b strains isolation_sourced from the surface of a dry-aged beef.</title>
        <authorList>
            <person name="Toyotome T."/>
            <person name="Hosono M."/>
            <person name="Torimaru M."/>
            <person name="Fukuda K."/>
            <person name="Mikami N."/>
        </authorList>
    </citation>
    <scope>NUCLEOTIDE SEQUENCE [LARGE SCALE GENOMIC DNA]</scope>
    <source>
        <strain evidence="1 2">KT1b</strain>
    </source>
</reference>
<dbReference type="EMBL" id="BAABUJ010000018">
    <property type="protein sequence ID" value="GAA5801304.1"/>
    <property type="molecule type" value="Genomic_DNA"/>
</dbReference>
<proteinExistence type="predicted"/>